<evidence type="ECO:0000313" key="3">
    <source>
        <dbReference type="Proteomes" id="UP001463665"/>
    </source>
</evidence>
<evidence type="ECO:0000256" key="1">
    <source>
        <dbReference type="SAM" id="MobiDB-lite"/>
    </source>
</evidence>
<protein>
    <submittedName>
        <fullName evidence="2">Uncharacterized protein</fullName>
    </submittedName>
</protein>
<evidence type="ECO:0000313" key="2">
    <source>
        <dbReference type="EMBL" id="XAO75580.1"/>
    </source>
</evidence>
<dbReference type="Proteomes" id="UP001463665">
    <property type="component" value="Chromosome"/>
</dbReference>
<reference evidence="2 3" key="1">
    <citation type="submission" date="2024-04" db="EMBL/GenBank/DDBJ databases">
        <title>Genome sequencing and assembly of rice foliar adapted Chryseobacterium endophyticum OsEnb-ALM-A6.</title>
        <authorList>
            <person name="Kumar S."/>
            <person name="Javed M."/>
            <person name="Chouhan V."/>
            <person name="Charishma K."/>
            <person name="Patel A."/>
            <person name="Kumar M."/>
            <person name="Sahu K.P."/>
            <person name="Kumar A."/>
        </authorList>
    </citation>
    <scope>NUCLEOTIDE SEQUENCE [LARGE SCALE GENOMIC DNA]</scope>
    <source>
        <strain evidence="2 3">OsEnb-ALM-A6</strain>
    </source>
</reference>
<keyword evidence="3" id="KW-1185">Reference proteome</keyword>
<feature type="region of interest" description="Disordered" evidence="1">
    <location>
        <begin position="97"/>
        <end position="121"/>
    </location>
</feature>
<organism evidence="2 3">
    <name type="scientific">Chryseobacterium endophyticum</name>
    <dbReference type="NCBI Taxonomy" id="1854762"/>
    <lineage>
        <taxon>Bacteria</taxon>
        <taxon>Pseudomonadati</taxon>
        <taxon>Bacteroidota</taxon>
        <taxon>Flavobacteriia</taxon>
        <taxon>Flavobacteriales</taxon>
        <taxon>Weeksellaceae</taxon>
        <taxon>Chryseobacterium group</taxon>
        <taxon>Chryseobacterium</taxon>
    </lineage>
</organism>
<sequence length="121" mass="13774">MKKKKDFKARFWSGTRKHSAVGLLETFFQFNSQAEVKETLSMMMQCSVQKNVRITKDPAEVFHLYQALRSLLRVCRLIGKEEKKGRFRILSKARFSKTMAGSSGGRIPGSGSGLPKRFQDV</sequence>
<dbReference type="RefSeq" id="WP_345767227.1">
    <property type="nucleotide sequence ID" value="NZ_CP154834.1"/>
</dbReference>
<accession>A0AAU6WT44</accession>
<dbReference type="EMBL" id="CP154834">
    <property type="protein sequence ID" value="XAO75580.1"/>
    <property type="molecule type" value="Genomic_DNA"/>
</dbReference>
<feature type="compositionally biased region" description="Gly residues" evidence="1">
    <location>
        <begin position="102"/>
        <end position="112"/>
    </location>
</feature>
<proteinExistence type="predicted"/>
<gene>
    <name evidence="2" type="ORF">AAFP95_06680</name>
</gene>
<dbReference type="AlphaFoldDB" id="A0AAU6WT44"/>
<name>A0AAU6WT44_9FLAO</name>